<evidence type="ECO:0000313" key="3">
    <source>
        <dbReference type="Proteomes" id="UP000030742"/>
    </source>
</evidence>
<protein>
    <submittedName>
        <fullName evidence="2">Uncharacterized protein</fullName>
    </submittedName>
</protein>
<reference evidence="2 3" key="1">
    <citation type="journal article" date="2013" name="Genome Biol.">
        <title>Draft genome of the mountain pine beetle, Dendroctonus ponderosae Hopkins, a major forest pest.</title>
        <authorList>
            <person name="Keeling C.I."/>
            <person name="Yuen M.M."/>
            <person name="Liao N.Y."/>
            <person name="Docking T.R."/>
            <person name="Chan S.K."/>
            <person name="Taylor G.A."/>
            <person name="Palmquist D.L."/>
            <person name="Jackman S.D."/>
            <person name="Nguyen A."/>
            <person name="Li M."/>
            <person name="Henderson H."/>
            <person name="Janes J.K."/>
            <person name="Zhao Y."/>
            <person name="Pandoh P."/>
            <person name="Moore R."/>
            <person name="Sperling F.A."/>
            <person name="Huber D.P."/>
            <person name="Birol I."/>
            <person name="Jones S.J."/>
            <person name="Bohlmann J."/>
        </authorList>
    </citation>
    <scope>NUCLEOTIDE SEQUENCE</scope>
</reference>
<evidence type="ECO:0000313" key="2">
    <source>
        <dbReference type="EMBL" id="ERL93395.1"/>
    </source>
</evidence>
<dbReference type="EMBL" id="KB632356">
    <property type="protein sequence ID" value="ERL93395.1"/>
    <property type="molecule type" value="Genomic_DNA"/>
</dbReference>
<feature type="compositionally biased region" description="Basic and acidic residues" evidence="1">
    <location>
        <begin position="13"/>
        <end position="23"/>
    </location>
</feature>
<organism evidence="2 3">
    <name type="scientific">Dendroctonus ponderosae</name>
    <name type="common">Mountain pine beetle</name>
    <dbReference type="NCBI Taxonomy" id="77166"/>
    <lineage>
        <taxon>Eukaryota</taxon>
        <taxon>Metazoa</taxon>
        <taxon>Ecdysozoa</taxon>
        <taxon>Arthropoda</taxon>
        <taxon>Hexapoda</taxon>
        <taxon>Insecta</taxon>
        <taxon>Pterygota</taxon>
        <taxon>Neoptera</taxon>
        <taxon>Endopterygota</taxon>
        <taxon>Coleoptera</taxon>
        <taxon>Polyphaga</taxon>
        <taxon>Cucujiformia</taxon>
        <taxon>Curculionidae</taxon>
        <taxon>Scolytinae</taxon>
        <taxon>Dendroctonus</taxon>
    </lineage>
</organism>
<dbReference type="AlphaFoldDB" id="U4UTE7"/>
<dbReference type="Proteomes" id="UP000030742">
    <property type="component" value="Unassembled WGS sequence"/>
</dbReference>
<accession>U4UTE7</accession>
<name>U4UTE7_DENPD</name>
<gene>
    <name evidence="2" type="ORF">D910_10687</name>
</gene>
<evidence type="ECO:0000256" key="1">
    <source>
        <dbReference type="SAM" id="MobiDB-lite"/>
    </source>
</evidence>
<feature type="region of interest" description="Disordered" evidence="1">
    <location>
        <begin position="1"/>
        <end position="31"/>
    </location>
</feature>
<proteinExistence type="predicted"/>
<sequence length="64" mass="7389">MSGFYTGRISQTGDHRITSEHQRNTSGPHHITTLEAEDDDFIPIDTTIVKEQFDTKQKKREEIT</sequence>